<protein>
    <recommendedName>
        <fullName evidence="3">Hpr(Ser) kinase/phosphatase</fullName>
    </recommendedName>
</protein>
<dbReference type="AlphaFoldDB" id="A0A543K6R3"/>
<gene>
    <name evidence="1" type="ORF">FB476_3106</name>
</gene>
<reference evidence="1 2" key="1">
    <citation type="submission" date="2019-06" db="EMBL/GenBank/DDBJ databases">
        <title>Sequencing the genomes of 1000 actinobacteria strains.</title>
        <authorList>
            <person name="Klenk H.-P."/>
        </authorList>
    </citation>
    <scope>NUCLEOTIDE SEQUENCE [LARGE SCALE GENOMIC DNA]</scope>
    <source>
        <strain evidence="1 2">DSM 12362</strain>
    </source>
</reference>
<name>A0A543K6R3_9MICO</name>
<dbReference type="OrthoDB" id="4793383at2"/>
<evidence type="ECO:0000313" key="2">
    <source>
        <dbReference type="Proteomes" id="UP000315133"/>
    </source>
</evidence>
<dbReference type="Proteomes" id="UP000315133">
    <property type="component" value="Unassembled WGS sequence"/>
</dbReference>
<keyword evidence="2" id="KW-1185">Reference proteome</keyword>
<dbReference type="RefSeq" id="WP_141821057.1">
    <property type="nucleotide sequence ID" value="NZ_BAAAIL010000005.1"/>
</dbReference>
<organism evidence="1 2">
    <name type="scientific">Ornithinimicrobium humiphilum</name>
    <dbReference type="NCBI Taxonomy" id="125288"/>
    <lineage>
        <taxon>Bacteria</taxon>
        <taxon>Bacillati</taxon>
        <taxon>Actinomycetota</taxon>
        <taxon>Actinomycetes</taxon>
        <taxon>Micrococcales</taxon>
        <taxon>Ornithinimicrobiaceae</taxon>
        <taxon>Ornithinimicrobium</taxon>
    </lineage>
</organism>
<evidence type="ECO:0008006" key="3">
    <source>
        <dbReference type="Google" id="ProtNLM"/>
    </source>
</evidence>
<dbReference type="EMBL" id="VFPU01000003">
    <property type="protein sequence ID" value="TQM90724.1"/>
    <property type="molecule type" value="Genomic_DNA"/>
</dbReference>
<evidence type="ECO:0000313" key="1">
    <source>
        <dbReference type="EMBL" id="TQM90724.1"/>
    </source>
</evidence>
<comment type="caution">
    <text evidence="1">The sequence shown here is derived from an EMBL/GenBank/DDBJ whole genome shotgun (WGS) entry which is preliminary data.</text>
</comment>
<accession>A0A543K6R3</accession>
<proteinExistence type="predicted"/>
<sequence length="281" mass="29706">MTTVVPLHALGTDVDVEVGGPEPAQLAAEVRERWHLALRDAVPPGAPGDSSTTGAPLVVRAALLAEEEPAAPWSRESPVVQDTDARRLLQRLTQTITHAVITARTGELLMLHAAGLAHPATGATAVFVAPGNTGKTTLCRVLGPGRAYVSDETVGIRRDGTVAPYLKPLSTRRDDWAGTKDEQAPGSAGLAAPQVTPWVAGVVLLRREPGHGGPPVVEELDVLDAVLELTPETSGFMRTEGPLRWLADVLERTGGARRVVCAHVADLEPLVAETCDRESPW</sequence>